<dbReference type="InterPro" id="IPR000620">
    <property type="entry name" value="EamA_dom"/>
</dbReference>
<feature type="transmembrane region" description="Helical" evidence="6">
    <location>
        <begin position="124"/>
        <end position="142"/>
    </location>
</feature>
<dbReference type="InterPro" id="IPR050638">
    <property type="entry name" value="AA-Vitamin_Transporters"/>
</dbReference>
<keyword evidence="3 6" id="KW-0812">Transmembrane</keyword>
<feature type="domain" description="EamA" evidence="7">
    <location>
        <begin position="158"/>
        <end position="286"/>
    </location>
</feature>
<gene>
    <name evidence="8" type="ORF">FE840_001355</name>
</gene>
<feature type="transmembrane region" description="Helical" evidence="6">
    <location>
        <begin position="148"/>
        <end position="170"/>
    </location>
</feature>
<proteinExistence type="inferred from homology"/>
<dbReference type="PANTHER" id="PTHR32322:SF2">
    <property type="entry name" value="EAMA DOMAIN-CONTAINING PROTEIN"/>
    <property type="match status" value="1"/>
</dbReference>
<feature type="transmembrane region" description="Helical" evidence="6">
    <location>
        <begin position="269"/>
        <end position="286"/>
    </location>
</feature>
<comment type="subcellular location">
    <subcellularLocation>
        <location evidence="1">Membrane</location>
        <topology evidence="1">Multi-pass membrane protein</topology>
    </subcellularLocation>
</comment>
<evidence type="ECO:0000256" key="6">
    <source>
        <dbReference type="SAM" id="Phobius"/>
    </source>
</evidence>
<evidence type="ECO:0000256" key="4">
    <source>
        <dbReference type="ARBA" id="ARBA00022989"/>
    </source>
</evidence>
<feature type="transmembrane region" description="Helical" evidence="6">
    <location>
        <begin position="182"/>
        <end position="202"/>
    </location>
</feature>
<protein>
    <submittedName>
        <fullName evidence="8">DMT family transporter</fullName>
    </submittedName>
</protein>
<sequence>MVLQRLAPVIFVLLWSTGWVVAKYASFYADPLTFLALRYAVAAILFYAVCRFSGVRWPRSRQATGHAMVSGIFLHGLYLGMVWWAIGHGVPAALSGIIAGLQPLMTAVAAGLLIGEMLTRLQRLGLILGFCGIAIAVLPNVLTLDASAIPAGPIAVNVLAMVCVTVGTLYQKRFLREGDLRAVATLQYVGALAITLPAAFALEEMRLDYGLPLFLILGWSVLGISMGAVALLLLLIRRGDVSKAASMTYLVPPLAAIEASFLFGETLTLPMIVGTVIVVVGVYLTNRKEVVKAA</sequence>
<comment type="similarity">
    <text evidence="2">Belongs to the EamA transporter family.</text>
</comment>
<feature type="transmembrane region" description="Helical" evidence="6">
    <location>
        <begin position="66"/>
        <end position="86"/>
    </location>
</feature>
<keyword evidence="5 6" id="KW-0472">Membrane</keyword>
<keyword evidence="9" id="KW-1185">Reference proteome</keyword>
<name>A0ABX6QIB8_9HYPH</name>
<dbReference type="SUPFAM" id="SSF103481">
    <property type="entry name" value="Multidrug resistance efflux transporter EmrE"/>
    <property type="match status" value="2"/>
</dbReference>
<feature type="transmembrane region" description="Helical" evidence="6">
    <location>
        <begin position="92"/>
        <end position="112"/>
    </location>
</feature>
<evidence type="ECO:0000259" key="7">
    <source>
        <dbReference type="Pfam" id="PF00892"/>
    </source>
</evidence>
<feature type="transmembrane region" description="Helical" evidence="6">
    <location>
        <begin position="32"/>
        <end position="54"/>
    </location>
</feature>
<evidence type="ECO:0000313" key="8">
    <source>
        <dbReference type="EMBL" id="QLF68309.1"/>
    </source>
</evidence>
<evidence type="ECO:0000256" key="5">
    <source>
        <dbReference type="ARBA" id="ARBA00023136"/>
    </source>
</evidence>
<dbReference type="InterPro" id="IPR037185">
    <property type="entry name" value="EmrE-like"/>
</dbReference>
<organism evidence="8 9">
    <name type="scientific">Peteryoungia desertarenae</name>
    <dbReference type="NCBI Taxonomy" id="1813451"/>
    <lineage>
        <taxon>Bacteria</taxon>
        <taxon>Pseudomonadati</taxon>
        <taxon>Pseudomonadota</taxon>
        <taxon>Alphaproteobacteria</taxon>
        <taxon>Hyphomicrobiales</taxon>
        <taxon>Rhizobiaceae</taxon>
        <taxon>Peteryoungia</taxon>
    </lineage>
</organism>
<reference evidence="8 9" key="1">
    <citation type="submission" date="2020-06" db="EMBL/GenBank/DDBJ databases">
        <title>Genome sequence of Rhizobium sp strain ADMK78.</title>
        <authorList>
            <person name="Rahi P."/>
        </authorList>
    </citation>
    <scope>NUCLEOTIDE SEQUENCE [LARGE SCALE GENOMIC DNA]</scope>
    <source>
        <strain evidence="8 9">ADMK78</strain>
    </source>
</reference>
<evidence type="ECO:0000256" key="1">
    <source>
        <dbReference type="ARBA" id="ARBA00004141"/>
    </source>
</evidence>
<keyword evidence="4 6" id="KW-1133">Transmembrane helix</keyword>
<feature type="transmembrane region" description="Helical" evidence="6">
    <location>
        <begin position="247"/>
        <end position="263"/>
    </location>
</feature>
<feature type="transmembrane region" description="Helical" evidence="6">
    <location>
        <begin position="214"/>
        <end position="235"/>
    </location>
</feature>
<dbReference type="PANTHER" id="PTHR32322">
    <property type="entry name" value="INNER MEMBRANE TRANSPORTER"/>
    <property type="match status" value="1"/>
</dbReference>
<accession>A0ABX6QIB8</accession>
<feature type="domain" description="EamA" evidence="7">
    <location>
        <begin position="9"/>
        <end position="137"/>
    </location>
</feature>
<dbReference type="Pfam" id="PF00892">
    <property type="entry name" value="EamA"/>
    <property type="match status" value="2"/>
</dbReference>
<dbReference type="Proteomes" id="UP000308530">
    <property type="component" value="Chromosome"/>
</dbReference>
<dbReference type="RefSeq" id="WP_138288796.1">
    <property type="nucleotide sequence ID" value="NZ_CP058350.1"/>
</dbReference>
<evidence type="ECO:0000256" key="2">
    <source>
        <dbReference type="ARBA" id="ARBA00007362"/>
    </source>
</evidence>
<evidence type="ECO:0000256" key="3">
    <source>
        <dbReference type="ARBA" id="ARBA00022692"/>
    </source>
</evidence>
<dbReference type="EMBL" id="CP058350">
    <property type="protein sequence ID" value="QLF68309.1"/>
    <property type="molecule type" value="Genomic_DNA"/>
</dbReference>
<evidence type="ECO:0000313" key="9">
    <source>
        <dbReference type="Proteomes" id="UP000308530"/>
    </source>
</evidence>